<name>A0A9N9G9W2_9GLOM</name>
<dbReference type="OrthoDB" id="2138242at2759"/>
<dbReference type="AlphaFoldDB" id="A0A9N9G9W2"/>
<feature type="compositionally biased region" description="Low complexity" evidence="1">
    <location>
        <begin position="475"/>
        <end position="497"/>
    </location>
</feature>
<proteinExistence type="predicted"/>
<feature type="compositionally biased region" description="Low complexity" evidence="1">
    <location>
        <begin position="172"/>
        <end position="189"/>
    </location>
</feature>
<feature type="region of interest" description="Disordered" evidence="1">
    <location>
        <begin position="463"/>
        <end position="503"/>
    </location>
</feature>
<keyword evidence="3" id="KW-1185">Reference proteome</keyword>
<dbReference type="EMBL" id="CAJVQA010004277">
    <property type="protein sequence ID" value="CAG8595186.1"/>
    <property type="molecule type" value="Genomic_DNA"/>
</dbReference>
<feature type="region of interest" description="Disordered" evidence="1">
    <location>
        <begin position="160"/>
        <end position="282"/>
    </location>
</feature>
<reference evidence="2" key="1">
    <citation type="submission" date="2021-06" db="EMBL/GenBank/DDBJ databases">
        <authorList>
            <person name="Kallberg Y."/>
            <person name="Tangrot J."/>
            <person name="Rosling A."/>
        </authorList>
    </citation>
    <scope>NUCLEOTIDE SEQUENCE</scope>
    <source>
        <strain evidence="2">FL966</strain>
    </source>
</reference>
<organism evidence="2 3">
    <name type="scientific">Cetraspora pellucida</name>
    <dbReference type="NCBI Taxonomy" id="1433469"/>
    <lineage>
        <taxon>Eukaryota</taxon>
        <taxon>Fungi</taxon>
        <taxon>Fungi incertae sedis</taxon>
        <taxon>Mucoromycota</taxon>
        <taxon>Glomeromycotina</taxon>
        <taxon>Glomeromycetes</taxon>
        <taxon>Diversisporales</taxon>
        <taxon>Gigasporaceae</taxon>
        <taxon>Cetraspora</taxon>
    </lineage>
</organism>
<sequence>MKVTRLQLGVYSVQGNQLPFCLYLFPLVASSPQGQDISSRTTIHSPFYRLRDIDAIFFNSENDYVSKSGQIPQAYIETPGYCFHERSGDLFLAARAISDTATRLGNLLLAEFAKLGKSDLISGVADRYLREVSINLMTREPLIEAEFEFFIADSSSKPAISYSTSQTPQIHSSPKSDTNSPPSSSSQISGRKRMSLEEVLDNDDDRENDRMYDQKITSQSDHSTSSLESERGSSTIKKEQSPVYSGGDRSQNSSPNHSPRSVHSPGSPHSPSAQNSSSDIITDYDTRMRKKRRFAIGSNNNITPNNPEVMEQVRNSLKLKQQQKAIIEARQYQAHQQMLQQQNYFNDRQHPVTSCNTLSSKSSLSSSKIISQNGLDLNRSISSMSKRHSGNKSNRNSRNLSVFASPYTGYNHGQRSAGMPASAPTIKSAPSRQSAFGYPLSTNSAFRPTHSASFNANINGLISPHNAEDGSPMVSPAASIRSNPSNPSNLNSPTSVSNEEKPSKESFIHLFDNFYDTVSDTRSLKTTLEDQIRRTTTLLQTLQASGAMIESLVRGHFREMKREVIKDMTALEKRLSKIEERVLSNAANTGMSLSPPHDTDRRLSDISTVSDDMGYKNNGTTSKFAQPDGKDGSSQFLSAGHQHCSPPLSSSSSRNEETQPQDYQDALLSLKARLESLERRMSIP</sequence>
<feature type="region of interest" description="Disordered" evidence="1">
    <location>
        <begin position="587"/>
        <end position="667"/>
    </location>
</feature>
<feature type="compositionally biased region" description="Polar residues" evidence="1">
    <location>
        <begin position="391"/>
        <end position="402"/>
    </location>
</feature>
<comment type="caution">
    <text evidence="2">The sequence shown here is derived from an EMBL/GenBank/DDBJ whole genome shotgun (WGS) entry which is preliminary data.</text>
</comment>
<feature type="region of interest" description="Disordered" evidence="1">
    <location>
        <begin position="380"/>
        <end position="430"/>
    </location>
</feature>
<gene>
    <name evidence="2" type="ORF">CPELLU_LOCUS6726</name>
</gene>
<protein>
    <submittedName>
        <fullName evidence="2">16738_t:CDS:1</fullName>
    </submittedName>
</protein>
<accession>A0A9N9G9W2</accession>
<feature type="compositionally biased region" description="Low complexity" evidence="1">
    <location>
        <begin position="257"/>
        <end position="278"/>
    </location>
</feature>
<evidence type="ECO:0000313" key="2">
    <source>
        <dbReference type="EMBL" id="CAG8595186.1"/>
    </source>
</evidence>
<evidence type="ECO:0000313" key="3">
    <source>
        <dbReference type="Proteomes" id="UP000789759"/>
    </source>
</evidence>
<dbReference type="Proteomes" id="UP000789759">
    <property type="component" value="Unassembled WGS sequence"/>
</dbReference>
<feature type="compositionally biased region" description="Basic and acidic residues" evidence="1">
    <location>
        <begin position="228"/>
        <end position="240"/>
    </location>
</feature>
<feature type="compositionally biased region" description="Polar residues" evidence="1">
    <location>
        <begin position="160"/>
        <end position="171"/>
    </location>
</feature>
<evidence type="ECO:0000256" key="1">
    <source>
        <dbReference type="SAM" id="MobiDB-lite"/>
    </source>
</evidence>